<dbReference type="Proteomes" id="UP001202117">
    <property type="component" value="Unassembled WGS sequence"/>
</dbReference>
<dbReference type="PANTHER" id="PTHR33713:SF11">
    <property type="entry name" value="PREVENT-HOST-DEATH FAMILY PROTEIN"/>
    <property type="match status" value="1"/>
</dbReference>
<gene>
    <name evidence="3" type="ORF">MKP05_19555</name>
</gene>
<dbReference type="NCBIfam" id="TIGR01552">
    <property type="entry name" value="phd_fam"/>
    <property type="match status" value="1"/>
</dbReference>
<organism evidence="3 4">
    <name type="scientific">Halomonas flagellata</name>
    <dbReference type="NCBI Taxonomy" id="2920385"/>
    <lineage>
        <taxon>Bacteria</taxon>
        <taxon>Pseudomonadati</taxon>
        <taxon>Pseudomonadota</taxon>
        <taxon>Gammaproteobacteria</taxon>
        <taxon>Oceanospirillales</taxon>
        <taxon>Halomonadaceae</taxon>
        <taxon>Halomonas</taxon>
    </lineage>
</organism>
<proteinExistence type="inferred from homology"/>
<name>A0ABS9RZL4_9GAMM</name>
<protein>
    <recommendedName>
        <fullName evidence="2">Antitoxin</fullName>
    </recommendedName>
</protein>
<evidence type="ECO:0000256" key="1">
    <source>
        <dbReference type="ARBA" id="ARBA00009981"/>
    </source>
</evidence>
<accession>A0ABS9RZL4</accession>
<dbReference type="InterPro" id="IPR051405">
    <property type="entry name" value="phD/YefM_antitoxin"/>
</dbReference>
<sequence length="91" mass="10175">MKYSDNIKPISYLKAHAAEIAKSLNELREPMVITQNGEARMVVQDIKSYEQTQETLALLKILALGNQEVARGETLDAAEAFARLRRGDEAQ</sequence>
<comment type="caution">
    <text evidence="3">The sequence shown here is derived from an EMBL/GenBank/DDBJ whole genome shotgun (WGS) entry which is preliminary data.</text>
</comment>
<dbReference type="Gene3D" id="3.40.1620.10">
    <property type="entry name" value="YefM-like domain"/>
    <property type="match status" value="1"/>
</dbReference>
<reference evidence="3 4" key="1">
    <citation type="submission" date="2022-02" db="EMBL/GenBank/DDBJ databases">
        <title>Halomonas fukangensis sp. nov., a halophilic bacterium isolated from a bulk soil of Kalidium foliatum at Fukang.</title>
        <authorList>
            <person name="Huang Y."/>
        </authorList>
    </citation>
    <scope>NUCLEOTIDE SEQUENCE [LARGE SCALE GENOMIC DNA]</scope>
    <source>
        <strain evidence="3 4">EGI 63088</strain>
    </source>
</reference>
<dbReference type="InterPro" id="IPR006442">
    <property type="entry name" value="Antitoxin_Phd/YefM"/>
</dbReference>
<keyword evidence="4" id="KW-1185">Reference proteome</keyword>
<evidence type="ECO:0000313" key="4">
    <source>
        <dbReference type="Proteomes" id="UP001202117"/>
    </source>
</evidence>
<dbReference type="RefSeq" id="WP_240569847.1">
    <property type="nucleotide sequence ID" value="NZ_JAKVPY010000035.1"/>
</dbReference>
<evidence type="ECO:0000256" key="2">
    <source>
        <dbReference type="RuleBase" id="RU362080"/>
    </source>
</evidence>
<dbReference type="EMBL" id="JAKVPY010000035">
    <property type="protein sequence ID" value="MCH4565300.1"/>
    <property type="molecule type" value="Genomic_DNA"/>
</dbReference>
<comment type="similarity">
    <text evidence="1 2">Belongs to the phD/YefM antitoxin family.</text>
</comment>
<dbReference type="SUPFAM" id="SSF143120">
    <property type="entry name" value="YefM-like"/>
    <property type="match status" value="1"/>
</dbReference>
<dbReference type="PANTHER" id="PTHR33713">
    <property type="entry name" value="ANTITOXIN YAFN-RELATED"/>
    <property type="match status" value="1"/>
</dbReference>
<dbReference type="InterPro" id="IPR036165">
    <property type="entry name" value="YefM-like_sf"/>
</dbReference>
<comment type="function">
    <text evidence="2">Antitoxin component of a type II toxin-antitoxin (TA) system.</text>
</comment>
<dbReference type="Pfam" id="PF02604">
    <property type="entry name" value="PhdYeFM_antitox"/>
    <property type="match status" value="1"/>
</dbReference>
<evidence type="ECO:0000313" key="3">
    <source>
        <dbReference type="EMBL" id="MCH4565300.1"/>
    </source>
</evidence>